<keyword evidence="1" id="KW-0472">Membrane</keyword>
<protein>
    <submittedName>
        <fullName evidence="2">Uncharacterized protein</fullName>
    </submittedName>
</protein>
<dbReference type="GeneID" id="98140734"/>
<keyword evidence="1" id="KW-0812">Transmembrane</keyword>
<organism evidence="2 3">
    <name type="scientific">Aspergillus lucknowensis</name>
    <dbReference type="NCBI Taxonomy" id="176173"/>
    <lineage>
        <taxon>Eukaryota</taxon>
        <taxon>Fungi</taxon>
        <taxon>Dikarya</taxon>
        <taxon>Ascomycota</taxon>
        <taxon>Pezizomycotina</taxon>
        <taxon>Eurotiomycetes</taxon>
        <taxon>Eurotiomycetidae</taxon>
        <taxon>Eurotiales</taxon>
        <taxon>Aspergillaceae</taxon>
        <taxon>Aspergillus</taxon>
        <taxon>Aspergillus subgen. Nidulantes</taxon>
    </lineage>
</organism>
<comment type="caution">
    <text evidence="2">The sequence shown here is derived from an EMBL/GenBank/DDBJ whole genome shotgun (WGS) entry which is preliminary data.</text>
</comment>
<name>A0ABR4M3D1_9EURO</name>
<sequence>MGPVHFLCDEYWPRAQEKHRTSTFPIIYRGVCSSPGVDLYIYCLATLLFLFVLDWVVSLSTLITNCVTTSFCCTYSQPDAAHMIFLAGSNCHIGASMTSTS</sequence>
<keyword evidence="1" id="KW-1133">Transmembrane helix</keyword>
<dbReference type="RefSeq" id="XP_070890081.1">
    <property type="nucleotide sequence ID" value="XM_071025662.1"/>
</dbReference>
<keyword evidence="3" id="KW-1185">Reference proteome</keyword>
<evidence type="ECO:0000313" key="2">
    <source>
        <dbReference type="EMBL" id="KAL2871102.1"/>
    </source>
</evidence>
<proteinExistence type="predicted"/>
<dbReference type="EMBL" id="JBFXLQ010000004">
    <property type="protein sequence ID" value="KAL2871102.1"/>
    <property type="molecule type" value="Genomic_DNA"/>
</dbReference>
<dbReference type="Proteomes" id="UP001610432">
    <property type="component" value="Unassembled WGS sequence"/>
</dbReference>
<feature type="transmembrane region" description="Helical" evidence="1">
    <location>
        <begin position="39"/>
        <end position="57"/>
    </location>
</feature>
<accession>A0ABR4M3D1</accession>
<reference evidence="2 3" key="1">
    <citation type="submission" date="2024-07" db="EMBL/GenBank/DDBJ databases">
        <title>Section-level genome sequencing and comparative genomics of Aspergillus sections Usti and Cavernicolus.</title>
        <authorList>
            <consortium name="Lawrence Berkeley National Laboratory"/>
            <person name="Nybo J.L."/>
            <person name="Vesth T.C."/>
            <person name="Theobald S."/>
            <person name="Frisvad J.C."/>
            <person name="Larsen T.O."/>
            <person name="Kjaerboelling I."/>
            <person name="Rothschild-Mancinelli K."/>
            <person name="Lyhne E.K."/>
            <person name="Kogle M.E."/>
            <person name="Barry K."/>
            <person name="Clum A."/>
            <person name="Na H."/>
            <person name="Ledsgaard L."/>
            <person name="Lin J."/>
            <person name="Lipzen A."/>
            <person name="Kuo A."/>
            <person name="Riley R."/>
            <person name="Mondo S."/>
            <person name="Labutti K."/>
            <person name="Haridas S."/>
            <person name="Pangalinan J."/>
            <person name="Salamov A.A."/>
            <person name="Simmons B.A."/>
            <person name="Magnuson J.K."/>
            <person name="Chen J."/>
            <person name="Drula E."/>
            <person name="Henrissat B."/>
            <person name="Wiebenga A."/>
            <person name="Lubbers R.J."/>
            <person name="Gomes A.C."/>
            <person name="Macurrencykelacurrency M.R."/>
            <person name="Stajich J."/>
            <person name="Grigoriev I.V."/>
            <person name="Mortensen U.H."/>
            <person name="De Vries R.P."/>
            <person name="Baker S.E."/>
            <person name="Andersen M.R."/>
        </authorList>
    </citation>
    <scope>NUCLEOTIDE SEQUENCE [LARGE SCALE GENOMIC DNA]</scope>
    <source>
        <strain evidence="2 3">CBS 449.75</strain>
    </source>
</reference>
<evidence type="ECO:0000313" key="3">
    <source>
        <dbReference type="Proteomes" id="UP001610432"/>
    </source>
</evidence>
<gene>
    <name evidence="2" type="ORF">BJX67DRAFT_216272</name>
</gene>
<evidence type="ECO:0000256" key="1">
    <source>
        <dbReference type="SAM" id="Phobius"/>
    </source>
</evidence>